<reference evidence="2 3" key="1">
    <citation type="journal article" date="2021" name="Elife">
        <title>Chloroplast acquisition without the gene transfer in kleptoplastic sea slugs, Plakobranchus ocellatus.</title>
        <authorList>
            <person name="Maeda T."/>
            <person name="Takahashi S."/>
            <person name="Yoshida T."/>
            <person name="Shimamura S."/>
            <person name="Takaki Y."/>
            <person name="Nagai Y."/>
            <person name="Toyoda A."/>
            <person name="Suzuki Y."/>
            <person name="Arimoto A."/>
            <person name="Ishii H."/>
            <person name="Satoh N."/>
            <person name="Nishiyama T."/>
            <person name="Hasebe M."/>
            <person name="Maruyama T."/>
            <person name="Minagawa J."/>
            <person name="Obokata J."/>
            <person name="Shigenobu S."/>
        </authorList>
    </citation>
    <scope>NUCLEOTIDE SEQUENCE [LARGE SCALE GENOMIC DNA]</scope>
</reference>
<protein>
    <submittedName>
        <fullName evidence="2">Uncharacterized protein</fullName>
    </submittedName>
</protein>
<feature type="compositionally biased region" description="Basic and acidic residues" evidence="1">
    <location>
        <begin position="29"/>
        <end position="39"/>
    </location>
</feature>
<name>A0AAV4CR48_9GAST</name>
<feature type="compositionally biased region" description="Basic residues" evidence="1">
    <location>
        <begin position="1"/>
        <end position="10"/>
    </location>
</feature>
<dbReference type="Proteomes" id="UP000735302">
    <property type="component" value="Unassembled WGS sequence"/>
</dbReference>
<dbReference type="EMBL" id="BLXT01006888">
    <property type="protein sequence ID" value="GFO34347.1"/>
    <property type="molecule type" value="Genomic_DNA"/>
</dbReference>
<accession>A0AAV4CR48</accession>
<comment type="caution">
    <text evidence="2">The sequence shown here is derived from an EMBL/GenBank/DDBJ whole genome shotgun (WGS) entry which is preliminary data.</text>
</comment>
<gene>
    <name evidence="2" type="ORF">PoB_006085200</name>
</gene>
<proteinExistence type="predicted"/>
<keyword evidence="3" id="KW-1185">Reference proteome</keyword>
<dbReference type="AlphaFoldDB" id="A0AAV4CR48"/>
<evidence type="ECO:0000256" key="1">
    <source>
        <dbReference type="SAM" id="MobiDB-lite"/>
    </source>
</evidence>
<sequence>MPHPRKRHIPLRCPGKKLEEKEEQEEEEEKKVEEKKKEEEEYASPQKSNLRLPGPPSGQGAGGEARTRERRILADIRADSLAIVPPTTPII</sequence>
<feature type="region of interest" description="Disordered" evidence="1">
    <location>
        <begin position="1"/>
        <end position="71"/>
    </location>
</feature>
<evidence type="ECO:0000313" key="2">
    <source>
        <dbReference type="EMBL" id="GFO34347.1"/>
    </source>
</evidence>
<organism evidence="2 3">
    <name type="scientific">Plakobranchus ocellatus</name>
    <dbReference type="NCBI Taxonomy" id="259542"/>
    <lineage>
        <taxon>Eukaryota</taxon>
        <taxon>Metazoa</taxon>
        <taxon>Spiralia</taxon>
        <taxon>Lophotrochozoa</taxon>
        <taxon>Mollusca</taxon>
        <taxon>Gastropoda</taxon>
        <taxon>Heterobranchia</taxon>
        <taxon>Euthyneura</taxon>
        <taxon>Panpulmonata</taxon>
        <taxon>Sacoglossa</taxon>
        <taxon>Placobranchoidea</taxon>
        <taxon>Plakobranchidae</taxon>
        <taxon>Plakobranchus</taxon>
    </lineage>
</organism>
<evidence type="ECO:0000313" key="3">
    <source>
        <dbReference type="Proteomes" id="UP000735302"/>
    </source>
</evidence>